<evidence type="ECO:0000256" key="1">
    <source>
        <dbReference type="SAM" id="MobiDB-lite"/>
    </source>
</evidence>
<feature type="compositionally biased region" description="Basic and acidic residues" evidence="1">
    <location>
        <begin position="20"/>
        <end position="29"/>
    </location>
</feature>
<feature type="region of interest" description="Disordered" evidence="1">
    <location>
        <begin position="108"/>
        <end position="159"/>
    </location>
</feature>
<feature type="compositionally biased region" description="Polar residues" evidence="1">
    <location>
        <begin position="108"/>
        <end position="126"/>
    </location>
</feature>
<proteinExistence type="predicted"/>
<reference evidence="2" key="3">
    <citation type="submission" date="2010-09" db="EMBL/GenBank/DDBJ databases">
        <title>Annotation of Gaeumannomyces graminis var. tritici R3-111a-1.</title>
        <authorList>
            <consortium name="The Broad Institute Genome Sequencing Platform"/>
            <person name="Ma L.-J."/>
            <person name="Dead R."/>
            <person name="Young S.K."/>
            <person name="Zeng Q."/>
            <person name="Gargeya S."/>
            <person name="Fitzgerald M."/>
            <person name="Haas B."/>
            <person name="Abouelleil A."/>
            <person name="Alvarado L."/>
            <person name="Arachchi H.M."/>
            <person name="Berlin A."/>
            <person name="Brown A."/>
            <person name="Chapman S.B."/>
            <person name="Chen Z."/>
            <person name="Dunbar C."/>
            <person name="Freedman E."/>
            <person name="Gearin G."/>
            <person name="Gellesch M."/>
            <person name="Goldberg J."/>
            <person name="Griggs A."/>
            <person name="Gujja S."/>
            <person name="Heiman D."/>
            <person name="Howarth C."/>
            <person name="Larson L."/>
            <person name="Lui A."/>
            <person name="MacDonald P.J.P."/>
            <person name="Mehta T."/>
            <person name="Montmayeur A."/>
            <person name="Murphy C."/>
            <person name="Neiman D."/>
            <person name="Pearson M."/>
            <person name="Priest M."/>
            <person name="Roberts A."/>
            <person name="Saif S."/>
            <person name="Shea T."/>
            <person name="Shenoy N."/>
            <person name="Sisk P."/>
            <person name="Stolte C."/>
            <person name="Sykes S."/>
            <person name="Yandava C."/>
            <person name="Wortman J."/>
            <person name="Nusbaum C."/>
            <person name="Birren B."/>
        </authorList>
    </citation>
    <scope>NUCLEOTIDE SEQUENCE</scope>
    <source>
        <strain evidence="2">R3-111a-1</strain>
    </source>
</reference>
<accession>J3NXV6</accession>
<dbReference type="AlphaFoldDB" id="J3NXV6"/>
<organism evidence="2">
    <name type="scientific">Gaeumannomyces tritici (strain R3-111a-1)</name>
    <name type="common">Wheat and barley take-all root rot fungus</name>
    <name type="synonym">Gaeumannomyces graminis var. tritici</name>
    <dbReference type="NCBI Taxonomy" id="644352"/>
    <lineage>
        <taxon>Eukaryota</taxon>
        <taxon>Fungi</taxon>
        <taxon>Dikarya</taxon>
        <taxon>Ascomycota</taxon>
        <taxon>Pezizomycotina</taxon>
        <taxon>Sordariomycetes</taxon>
        <taxon>Sordariomycetidae</taxon>
        <taxon>Magnaporthales</taxon>
        <taxon>Magnaporthaceae</taxon>
        <taxon>Gaeumannomyces</taxon>
    </lineage>
</organism>
<reference evidence="2" key="2">
    <citation type="submission" date="2010-07" db="EMBL/GenBank/DDBJ databases">
        <authorList>
            <consortium name="The Broad Institute Genome Sequencing Platform"/>
            <consortium name="Broad Institute Genome Sequencing Center for Infectious Disease"/>
            <person name="Ma L.-J."/>
            <person name="Dead R."/>
            <person name="Young S."/>
            <person name="Zeng Q."/>
            <person name="Koehrsen M."/>
            <person name="Alvarado L."/>
            <person name="Berlin A."/>
            <person name="Chapman S.B."/>
            <person name="Chen Z."/>
            <person name="Freedman E."/>
            <person name="Gellesch M."/>
            <person name="Goldberg J."/>
            <person name="Griggs A."/>
            <person name="Gujja S."/>
            <person name="Heilman E.R."/>
            <person name="Heiman D."/>
            <person name="Hepburn T."/>
            <person name="Howarth C."/>
            <person name="Jen D."/>
            <person name="Larson L."/>
            <person name="Mehta T."/>
            <person name="Neiman D."/>
            <person name="Pearson M."/>
            <person name="Roberts A."/>
            <person name="Saif S."/>
            <person name="Shea T."/>
            <person name="Shenoy N."/>
            <person name="Sisk P."/>
            <person name="Stolte C."/>
            <person name="Sykes S."/>
            <person name="Walk T."/>
            <person name="White J."/>
            <person name="Yandava C."/>
            <person name="Haas B."/>
            <person name="Nusbaum C."/>
            <person name="Birren B."/>
        </authorList>
    </citation>
    <scope>NUCLEOTIDE SEQUENCE</scope>
    <source>
        <strain evidence="2">R3-111a-1</strain>
    </source>
</reference>
<keyword evidence="4" id="KW-1185">Reference proteome</keyword>
<feature type="compositionally biased region" description="Acidic residues" evidence="1">
    <location>
        <begin position="140"/>
        <end position="149"/>
    </location>
</feature>
<reference evidence="3" key="5">
    <citation type="submission" date="2018-04" db="UniProtKB">
        <authorList>
            <consortium name="EnsemblFungi"/>
        </authorList>
    </citation>
    <scope>IDENTIFICATION</scope>
    <source>
        <strain evidence="3">R3-111a-1</strain>
    </source>
</reference>
<dbReference type="RefSeq" id="XP_009222189.1">
    <property type="nucleotide sequence ID" value="XM_009223925.1"/>
</dbReference>
<evidence type="ECO:0000313" key="4">
    <source>
        <dbReference type="Proteomes" id="UP000006039"/>
    </source>
</evidence>
<reference evidence="4" key="1">
    <citation type="submission" date="2010-07" db="EMBL/GenBank/DDBJ databases">
        <title>The genome sequence of Gaeumannomyces graminis var. tritici strain R3-111a-1.</title>
        <authorList>
            <consortium name="The Broad Institute Genome Sequencing Platform"/>
            <person name="Ma L.-J."/>
            <person name="Dead R."/>
            <person name="Young S."/>
            <person name="Zeng Q."/>
            <person name="Koehrsen M."/>
            <person name="Alvarado L."/>
            <person name="Berlin A."/>
            <person name="Chapman S.B."/>
            <person name="Chen Z."/>
            <person name="Freedman E."/>
            <person name="Gellesch M."/>
            <person name="Goldberg J."/>
            <person name="Griggs A."/>
            <person name="Gujja S."/>
            <person name="Heilman E.R."/>
            <person name="Heiman D."/>
            <person name="Hepburn T."/>
            <person name="Howarth C."/>
            <person name="Jen D."/>
            <person name="Larson L."/>
            <person name="Mehta T."/>
            <person name="Neiman D."/>
            <person name="Pearson M."/>
            <person name="Roberts A."/>
            <person name="Saif S."/>
            <person name="Shea T."/>
            <person name="Shenoy N."/>
            <person name="Sisk P."/>
            <person name="Stolte C."/>
            <person name="Sykes S."/>
            <person name="Walk T."/>
            <person name="White J."/>
            <person name="Yandava C."/>
            <person name="Haas B."/>
            <person name="Nusbaum C."/>
            <person name="Birren B."/>
        </authorList>
    </citation>
    <scope>NUCLEOTIDE SEQUENCE [LARGE SCALE GENOMIC DNA]</scope>
    <source>
        <strain evidence="4">R3-111a-1</strain>
    </source>
</reference>
<feature type="region of interest" description="Disordered" evidence="1">
    <location>
        <begin position="1"/>
        <end position="31"/>
    </location>
</feature>
<evidence type="ECO:0000313" key="3">
    <source>
        <dbReference type="EnsemblFungi" id="EJT76189"/>
    </source>
</evidence>
<dbReference type="HOGENOM" id="CLU_1660877_0_0_1"/>
<name>J3NXV6_GAET3</name>
<feature type="compositionally biased region" description="Gly residues" evidence="1">
    <location>
        <begin position="130"/>
        <end position="139"/>
    </location>
</feature>
<evidence type="ECO:0000313" key="2">
    <source>
        <dbReference type="EMBL" id="EJT76189.1"/>
    </source>
</evidence>
<dbReference type="VEuPathDB" id="FungiDB:GGTG_06111"/>
<dbReference type="GeneID" id="20346569"/>
<reference evidence="3" key="4">
    <citation type="journal article" date="2015" name="G3 (Bethesda)">
        <title>Genome sequences of three phytopathogenic species of the Magnaporthaceae family of fungi.</title>
        <authorList>
            <person name="Okagaki L.H."/>
            <person name="Nunes C.C."/>
            <person name="Sailsbery J."/>
            <person name="Clay B."/>
            <person name="Brown D."/>
            <person name="John T."/>
            <person name="Oh Y."/>
            <person name="Young N."/>
            <person name="Fitzgerald M."/>
            <person name="Haas B.J."/>
            <person name="Zeng Q."/>
            <person name="Young S."/>
            <person name="Adiconis X."/>
            <person name="Fan L."/>
            <person name="Levin J.Z."/>
            <person name="Mitchell T.K."/>
            <person name="Okubara P.A."/>
            <person name="Farman M.L."/>
            <person name="Kohn L.M."/>
            <person name="Birren B."/>
            <person name="Ma L.-J."/>
            <person name="Dean R.A."/>
        </authorList>
    </citation>
    <scope>NUCLEOTIDE SEQUENCE</scope>
    <source>
        <strain evidence="3">R3-111a-1</strain>
    </source>
</reference>
<dbReference type="EnsemblFungi" id="EJT76189">
    <property type="protein sequence ID" value="EJT76189"/>
    <property type="gene ID" value="GGTG_06111"/>
</dbReference>
<feature type="region of interest" description="Disordered" evidence="1">
    <location>
        <begin position="42"/>
        <end position="61"/>
    </location>
</feature>
<sequence length="159" mass="16397">MLPTPLGSDLGNRQAGKTEPTARKRDREIGGISCMEATSCSNTDAKAENAPTQQPTTPCSSWGLLRLRHNSRGSIEHSSALPGRVLQSIRGHLLPTAIDDTGAQSISVSGAIKQNSPQNLPSSRSLRNPRGGGGGGGGGGEEEEEDDDVVGGSPVGFPN</sequence>
<dbReference type="EMBL" id="GL385397">
    <property type="protein sequence ID" value="EJT76189.1"/>
    <property type="molecule type" value="Genomic_DNA"/>
</dbReference>
<dbReference type="Proteomes" id="UP000006039">
    <property type="component" value="Unassembled WGS sequence"/>
</dbReference>
<gene>
    <name evidence="3" type="primary">20346569</name>
    <name evidence="2" type="ORF">GGTG_06111</name>
</gene>
<feature type="compositionally biased region" description="Polar residues" evidence="1">
    <location>
        <begin position="42"/>
        <end position="60"/>
    </location>
</feature>
<protein>
    <submittedName>
        <fullName evidence="2 3">Uncharacterized protein</fullName>
    </submittedName>
</protein>